<evidence type="ECO:0000313" key="15">
    <source>
        <dbReference type="Proteomes" id="UP000594262"/>
    </source>
</evidence>
<evidence type="ECO:0000256" key="7">
    <source>
        <dbReference type="ARBA" id="ARBA00039886"/>
    </source>
</evidence>
<keyword evidence="3 9" id="KW-0863">Zinc-finger</keyword>
<proteinExistence type="predicted"/>
<feature type="domain" description="C3H1-type" evidence="12">
    <location>
        <begin position="333"/>
        <end position="361"/>
    </location>
</feature>
<feature type="compositionally biased region" description="Polar residues" evidence="11">
    <location>
        <begin position="367"/>
        <end position="379"/>
    </location>
</feature>
<feature type="region of interest" description="Disordered" evidence="11">
    <location>
        <begin position="109"/>
        <end position="137"/>
    </location>
</feature>
<evidence type="ECO:0000256" key="11">
    <source>
        <dbReference type="SAM" id="MobiDB-lite"/>
    </source>
</evidence>
<dbReference type="PROSITE" id="PS50103">
    <property type="entry name" value="ZF_C3H1"/>
    <property type="match status" value="5"/>
</dbReference>
<evidence type="ECO:0000256" key="8">
    <source>
        <dbReference type="ARBA" id="ARBA00042384"/>
    </source>
</evidence>
<dbReference type="Pfam" id="PF05495">
    <property type="entry name" value="zf-CHY"/>
    <property type="match status" value="1"/>
</dbReference>
<dbReference type="Pfam" id="PF00642">
    <property type="entry name" value="zf-CCCH"/>
    <property type="match status" value="1"/>
</dbReference>
<comment type="subcellular location">
    <subcellularLocation>
        <location evidence="1">Nucleus membrane</location>
        <topology evidence="1">Peripheral membrane protein</topology>
        <orientation evidence="1">Cytoplasmic side</orientation>
    </subcellularLocation>
</comment>
<dbReference type="InterPro" id="IPR051767">
    <property type="entry name" value="Nucleoporin_NUP42"/>
</dbReference>
<sequence length="973" mass="110368">MNDGEGVVVDISQERKVITKNTGELQINFSNSQIRGDDDNTDSNGSAKNPQSTDKDVIIANSCNSEQEKDQTNKSEKKKNSTRICNKFSKAGKCNKGDECRFRHVLKEQTAASTESPQPSTEDLHQSSTEELPKPSPVKTCKYFQSQMGCKFDDDCSYQHYRGEVDAADETHLNQNESVELKPNNALHSDDTINNILKVLAERNDNSQSHKDTNEINNVSGDKNASVSKPTNTEVKNDIGYHPTIPRSRDDKLICKFFLSEHGCDRTNCRFIHVRKKGGSVPTSPIKEDIPENLNSDTVNKDTGQIDFQQNDGNAIVDEMKNEEGQSASNDGKNNQVVCKFFNTKKSCYKKLKCPNLHVSDGKDKNSNQSIDKSNAKEVTQNDDTKDKDNIEKKMEKLQVTDKKDEPKKQRRCRYFAKDLNCKQGDKCGFLHDISTTGTDSLPAKKEEKSQEELRAIEIKQLEKRWKGNYECLEKEPISIYKVSITPTDPDWPFVVKLFVLHVEFPEKYPDKMLKLKLVDSDQYPPHFAGYMNEALFDWCTDRFKDYGAGLHFRPFCKWFDKHLKQLFELSATKVKLQLQAEQAGIQLVHHRNIIQKSQQLESKDEDEEEKEKEDEIVNGKEETASMQETNEASKADQNLLDVATGGCDEDTNSMFGTQETAGSSKNNNDKYKCSENVKKGTEIKLPNLQIGDKIGTLRIRSCLVQLICERCKSKHDFKLESKQSLSKRCSKCSQTLNATYYSELVHQFSPVAGYLHLQGCIAFDLILNDCTIILNCIDCQKDNILRALTRGSKKDHWCQYCHVKMDLQIPTIKFYNLQPVFGGGKQTMMKKEIETKKKKNVLREPGIKEGQPLPDTGTCKHYKKSHRWLRFPCCGKAFPCDICHEEGVAGDHEMKVANRMICGYCSKEQPFSKDKPCTSCKSGVIKGHSTHWEGGQGCRDKSKMARGDKHKTAGLGKTISRKKEDLKPNKKK</sequence>
<dbReference type="GeneID" id="136804599"/>
<feature type="domain" description="C3H1-type" evidence="12">
    <location>
        <begin position="79"/>
        <end position="107"/>
    </location>
</feature>
<keyword evidence="15" id="KW-1185">Reference proteome</keyword>
<accession>A0A7M5X0R3</accession>
<dbReference type="InterPro" id="IPR036855">
    <property type="entry name" value="Znf_CCCH_sf"/>
</dbReference>
<feature type="compositionally biased region" description="Basic and acidic residues" evidence="11">
    <location>
        <begin position="203"/>
        <end position="214"/>
    </location>
</feature>
<evidence type="ECO:0000256" key="3">
    <source>
        <dbReference type="ARBA" id="ARBA00022771"/>
    </source>
</evidence>
<keyword evidence="4 10" id="KW-0862">Zinc</keyword>
<evidence type="ECO:0000256" key="2">
    <source>
        <dbReference type="ARBA" id="ARBA00022723"/>
    </source>
</evidence>
<feature type="domain" description="C3H1-type" evidence="12">
    <location>
        <begin position="407"/>
        <end position="435"/>
    </location>
</feature>
<feature type="region of interest" description="Disordered" evidence="11">
    <location>
        <begin position="932"/>
        <end position="973"/>
    </location>
</feature>
<feature type="compositionally biased region" description="Basic and acidic residues" evidence="11">
    <location>
        <begin position="614"/>
        <end position="624"/>
    </location>
</feature>
<evidence type="ECO:0000259" key="12">
    <source>
        <dbReference type="PROSITE" id="PS50103"/>
    </source>
</evidence>
<feature type="compositionally biased region" description="Polar residues" evidence="11">
    <location>
        <begin position="625"/>
        <end position="636"/>
    </location>
</feature>
<dbReference type="GO" id="GO:0008270">
    <property type="term" value="F:zinc ion binding"/>
    <property type="evidence" value="ECO:0007669"/>
    <property type="project" value="UniProtKB-KW"/>
</dbReference>
<feature type="zinc finger region" description="C3H1-type" evidence="10">
    <location>
        <begin position="135"/>
        <end position="163"/>
    </location>
</feature>
<dbReference type="Gene3D" id="4.10.1000.10">
    <property type="entry name" value="Zinc finger, CCCH-type"/>
    <property type="match status" value="2"/>
</dbReference>
<dbReference type="RefSeq" id="XP_066917301.1">
    <property type="nucleotide sequence ID" value="XM_067061200.1"/>
</dbReference>
<feature type="region of interest" description="Disordered" evidence="11">
    <location>
        <begin position="359"/>
        <end position="405"/>
    </location>
</feature>
<evidence type="ECO:0000259" key="13">
    <source>
        <dbReference type="PROSITE" id="PS51266"/>
    </source>
</evidence>
<comment type="function">
    <text evidence="6">Required for the export of mRNAs containing poly(A) tails from the nucleus into the cytoplasm.</text>
</comment>
<keyword evidence="2 10" id="KW-0479">Metal-binding</keyword>
<dbReference type="SMART" id="SM00356">
    <property type="entry name" value="ZnF_C3H1"/>
    <property type="match status" value="5"/>
</dbReference>
<feature type="domain" description="CHY-type" evidence="13">
    <location>
        <begin position="853"/>
        <end position="923"/>
    </location>
</feature>
<feature type="zinc finger region" description="C3H1-type" evidence="10">
    <location>
        <begin position="333"/>
        <end position="361"/>
    </location>
</feature>
<dbReference type="PANTHER" id="PTHR46527:SF1">
    <property type="entry name" value="NUCLEOPORIN NUP42"/>
    <property type="match status" value="1"/>
</dbReference>
<evidence type="ECO:0000313" key="14">
    <source>
        <dbReference type="EnsemblMetazoa" id="CLYHEMP015949.1"/>
    </source>
</evidence>
<dbReference type="InterPro" id="IPR008913">
    <property type="entry name" value="Znf_CHY"/>
</dbReference>
<organism evidence="14 15">
    <name type="scientific">Clytia hemisphaerica</name>
    <dbReference type="NCBI Taxonomy" id="252671"/>
    <lineage>
        <taxon>Eukaryota</taxon>
        <taxon>Metazoa</taxon>
        <taxon>Cnidaria</taxon>
        <taxon>Hydrozoa</taxon>
        <taxon>Hydroidolina</taxon>
        <taxon>Leptothecata</taxon>
        <taxon>Obeliida</taxon>
        <taxon>Clytiidae</taxon>
        <taxon>Clytia</taxon>
    </lineage>
</organism>
<dbReference type="OrthoDB" id="411372at2759"/>
<feature type="domain" description="C3H1-type" evidence="12">
    <location>
        <begin position="249"/>
        <end position="276"/>
    </location>
</feature>
<dbReference type="SUPFAM" id="SSF161219">
    <property type="entry name" value="CHY zinc finger-like"/>
    <property type="match status" value="1"/>
</dbReference>
<evidence type="ECO:0000256" key="10">
    <source>
        <dbReference type="PROSITE-ProRule" id="PRU00723"/>
    </source>
</evidence>
<feature type="region of interest" description="Disordered" evidence="11">
    <location>
        <begin position="599"/>
        <end position="636"/>
    </location>
</feature>
<dbReference type="AlphaFoldDB" id="A0A7M5X0R3"/>
<feature type="compositionally biased region" description="Acidic residues" evidence="11">
    <location>
        <begin position="604"/>
        <end position="613"/>
    </location>
</feature>
<dbReference type="InterPro" id="IPR000571">
    <property type="entry name" value="Znf_CCCH"/>
</dbReference>
<dbReference type="Proteomes" id="UP000594262">
    <property type="component" value="Unplaced"/>
</dbReference>
<evidence type="ECO:0000256" key="6">
    <source>
        <dbReference type="ARBA" id="ARBA00037262"/>
    </source>
</evidence>
<feature type="region of interest" description="Disordered" evidence="11">
    <location>
        <begin position="203"/>
        <end position="243"/>
    </location>
</feature>
<feature type="compositionally biased region" description="Basic and acidic residues" evidence="11">
    <location>
        <begin position="939"/>
        <end position="952"/>
    </location>
</feature>
<feature type="region of interest" description="Disordered" evidence="11">
    <location>
        <begin position="29"/>
        <end position="81"/>
    </location>
</feature>
<name>A0A7M5X0R3_9CNID</name>
<dbReference type="PROSITE" id="PS51266">
    <property type="entry name" value="ZF_CHY"/>
    <property type="match status" value="1"/>
</dbReference>
<evidence type="ECO:0000256" key="4">
    <source>
        <dbReference type="ARBA" id="ARBA00022833"/>
    </source>
</evidence>
<feature type="compositionally biased region" description="Basic and acidic residues" evidence="11">
    <location>
        <begin position="66"/>
        <end position="79"/>
    </location>
</feature>
<evidence type="ECO:0000256" key="5">
    <source>
        <dbReference type="ARBA" id="ARBA00023242"/>
    </source>
</evidence>
<feature type="zinc finger region" description="C3H1-type" evidence="10">
    <location>
        <begin position="79"/>
        <end position="107"/>
    </location>
</feature>
<feature type="zinc finger region" description="C3H1-type" evidence="10">
    <location>
        <begin position="407"/>
        <end position="435"/>
    </location>
</feature>
<evidence type="ECO:0000256" key="9">
    <source>
        <dbReference type="PROSITE-ProRule" id="PRU00601"/>
    </source>
</evidence>
<feature type="compositionally biased region" description="Basic and acidic residues" evidence="11">
    <location>
        <begin position="962"/>
        <end position="973"/>
    </location>
</feature>
<feature type="region of interest" description="Disordered" evidence="11">
    <location>
        <begin position="277"/>
        <end position="304"/>
    </location>
</feature>
<feature type="compositionally biased region" description="Polar residues" evidence="11">
    <location>
        <begin position="293"/>
        <end position="304"/>
    </location>
</feature>
<dbReference type="PANTHER" id="PTHR46527">
    <property type="entry name" value="NUCLEOPORIN-LIKE PROTEIN 2"/>
    <property type="match status" value="1"/>
</dbReference>
<feature type="compositionally biased region" description="Polar residues" evidence="11">
    <location>
        <begin position="215"/>
        <end position="234"/>
    </location>
</feature>
<dbReference type="GO" id="GO:0031965">
    <property type="term" value="C:nuclear membrane"/>
    <property type="evidence" value="ECO:0007669"/>
    <property type="project" value="UniProtKB-SubCell"/>
</dbReference>
<dbReference type="SUPFAM" id="SSF90229">
    <property type="entry name" value="CCCH zinc finger"/>
    <property type="match status" value="2"/>
</dbReference>
<feature type="compositionally biased region" description="Polar residues" evidence="11">
    <location>
        <begin position="42"/>
        <end position="52"/>
    </location>
</feature>
<feature type="compositionally biased region" description="Polar residues" evidence="11">
    <location>
        <begin position="110"/>
        <end position="130"/>
    </location>
</feature>
<evidence type="ECO:0000256" key="1">
    <source>
        <dbReference type="ARBA" id="ARBA00004335"/>
    </source>
</evidence>
<feature type="compositionally biased region" description="Basic and acidic residues" evidence="11">
    <location>
        <begin position="383"/>
        <end position="405"/>
    </location>
</feature>
<dbReference type="EnsemblMetazoa" id="CLYHEMT015949.1">
    <property type="protein sequence ID" value="CLYHEMP015949.1"/>
    <property type="gene ID" value="CLYHEMG015949"/>
</dbReference>
<keyword evidence="5" id="KW-0539">Nucleus</keyword>
<feature type="domain" description="C3H1-type" evidence="12">
    <location>
        <begin position="135"/>
        <end position="163"/>
    </location>
</feature>
<reference evidence="14" key="1">
    <citation type="submission" date="2021-01" db="UniProtKB">
        <authorList>
            <consortium name="EnsemblMetazoa"/>
        </authorList>
    </citation>
    <scope>IDENTIFICATION</scope>
</reference>
<dbReference type="InterPro" id="IPR037274">
    <property type="entry name" value="Znf_CHY_sf"/>
</dbReference>
<feature type="zinc finger region" description="C3H1-type" evidence="10">
    <location>
        <begin position="249"/>
        <end position="276"/>
    </location>
</feature>
<protein>
    <recommendedName>
        <fullName evidence="7">Nucleoporin NUP42</fullName>
    </recommendedName>
    <alternativeName>
        <fullName evidence="8">Nucleoporin-like protein 2</fullName>
    </alternativeName>
</protein>